<protein>
    <submittedName>
        <fullName evidence="3">Uncharacterized protein</fullName>
    </submittedName>
</protein>
<dbReference type="AlphaFoldDB" id="A0A914UTN1"/>
<dbReference type="Pfam" id="PF03314">
    <property type="entry name" value="DUF273"/>
    <property type="match status" value="1"/>
</dbReference>
<evidence type="ECO:0000313" key="3">
    <source>
        <dbReference type="WBParaSite" id="PSAMB.scaffold1228size34050.g11741.t1"/>
    </source>
</evidence>
<dbReference type="WBParaSite" id="PSAMB.scaffold1228size34050.g11741.t1">
    <property type="protein sequence ID" value="PSAMB.scaffold1228size34050.g11741.t1"/>
    <property type="gene ID" value="PSAMB.scaffold1228size34050.g11741"/>
</dbReference>
<evidence type="ECO:0000313" key="2">
    <source>
        <dbReference type="Proteomes" id="UP000887566"/>
    </source>
</evidence>
<accession>A0A914UTN1</accession>
<keyword evidence="2" id="KW-1185">Reference proteome</keyword>
<dbReference type="SUPFAM" id="SSF53448">
    <property type="entry name" value="Nucleotide-diphospho-sugar transferases"/>
    <property type="match status" value="1"/>
</dbReference>
<name>A0A914UTN1_9BILA</name>
<keyword evidence="1" id="KW-1133">Transmembrane helix</keyword>
<reference evidence="3" key="1">
    <citation type="submission" date="2022-11" db="UniProtKB">
        <authorList>
            <consortium name="WormBaseParasite"/>
        </authorList>
    </citation>
    <scope>IDENTIFICATION</scope>
</reference>
<dbReference type="Gene3D" id="3.90.550.10">
    <property type="entry name" value="Spore Coat Polysaccharide Biosynthesis Protein SpsA, Chain A"/>
    <property type="match status" value="1"/>
</dbReference>
<proteinExistence type="predicted"/>
<keyword evidence="1" id="KW-0812">Transmembrane</keyword>
<dbReference type="InterPro" id="IPR004988">
    <property type="entry name" value="DUF273"/>
</dbReference>
<keyword evidence="1" id="KW-0472">Membrane</keyword>
<dbReference type="PANTHER" id="PTHR31562">
    <property type="entry name" value="PROTEIN CBG18972"/>
    <property type="match status" value="1"/>
</dbReference>
<feature type="transmembrane region" description="Helical" evidence="1">
    <location>
        <begin position="105"/>
        <end position="124"/>
    </location>
</feature>
<evidence type="ECO:0000256" key="1">
    <source>
        <dbReference type="SAM" id="Phobius"/>
    </source>
</evidence>
<sequence>MSYLPKDPSPVRRTLTRCRLTCPNNPSAIIFASTRARAPAVGPLRGPAVCSSSKHSVGRRPAVEAESMIVTTTSSNRRKGLTSGIRRFEMTHADRGVRKCLRRNLFLVYTSIIVVAILFLFTAASSLSVRQPQNFLLNRIWRRNIGIFIAIDNYASLPEYRTALDSVTCFAKIASYSLEIVYLNEPKYDKLCPHKDLMFKRHCVAVQYLTKYEWMLFLDADIGVINPNHRIEEWIDDRVNVIFYDRFMNWEVMAGTYLVKNSDYARHFLTAWANYEWKLPHSFHGTDNGAIHAVLLNELVPYAQVEESQLCHKLWNQSRNFGDLFAFEACIRFLLGAQRFWPGKVKIMIKGKGWARDGWLTSTKWSSNDFMFHGWQERRENNSNAFGPWMMPFVDSFDMSHCSQRDGYSNWKWLPEFRTTDENIAELLRNYARTVNGQFWTKAGEIANQFS</sequence>
<dbReference type="Proteomes" id="UP000887566">
    <property type="component" value="Unplaced"/>
</dbReference>
<dbReference type="PANTHER" id="PTHR31562:SF9">
    <property type="entry name" value="GLYCOSYLTRANSFERASE FAMILY 8 PROTEIN"/>
    <property type="match status" value="1"/>
</dbReference>
<dbReference type="InterPro" id="IPR029044">
    <property type="entry name" value="Nucleotide-diphossugar_trans"/>
</dbReference>
<organism evidence="2 3">
    <name type="scientific">Plectus sambesii</name>
    <dbReference type="NCBI Taxonomy" id="2011161"/>
    <lineage>
        <taxon>Eukaryota</taxon>
        <taxon>Metazoa</taxon>
        <taxon>Ecdysozoa</taxon>
        <taxon>Nematoda</taxon>
        <taxon>Chromadorea</taxon>
        <taxon>Plectida</taxon>
        <taxon>Plectina</taxon>
        <taxon>Plectoidea</taxon>
        <taxon>Plectidae</taxon>
        <taxon>Plectus</taxon>
    </lineage>
</organism>